<keyword evidence="4" id="KW-0238">DNA-binding</keyword>
<dbReference type="Gene3D" id="3.40.50.300">
    <property type="entry name" value="P-loop containing nucleotide triphosphate hydrolases"/>
    <property type="match status" value="1"/>
</dbReference>
<dbReference type="EMBL" id="JACRJB010000052">
    <property type="protein sequence ID" value="MBI5131254.1"/>
    <property type="molecule type" value="Genomic_DNA"/>
</dbReference>
<dbReference type="GO" id="GO:0006355">
    <property type="term" value="P:regulation of DNA-templated transcription"/>
    <property type="evidence" value="ECO:0007669"/>
    <property type="project" value="InterPro"/>
</dbReference>
<dbReference type="Pfam" id="PF00158">
    <property type="entry name" value="Sigma54_activat"/>
    <property type="match status" value="1"/>
</dbReference>
<keyword evidence="5" id="KW-0804">Transcription</keyword>
<proteinExistence type="predicted"/>
<evidence type="ECO:0000313" key="8">
    <source>
        <dbReference type="EMBL" id="MBI5131254.1"/>
    </source>
</evidence>
<comment type="caution">
    <text evidence="8">The sequence shown here is derived from an EMBL/GenBank/DDBJ whole genome shotgun (WGS) entry which is preliminary data.</text>
</comment>
<feature type="domain" description="Sigma-54 factor interaction" evidence="7">
    <location>
        <begin position="52"/>
        <end position="169"/>
    </location>
</feature>
<keyword evidence="2" id="KW-0067">ATP-binding</keyword>
<evidence type="ECO:0000256" key="2">
    <source>
        <dbReference type="ARBA" id="ARBA00022840"/>
    </source>
</evidence>
<sequence length="259" mass="29177">MRAERTDREQIARHRQQDRRHTIGEGNHAAAADSVEQPAEQQRPEEIAGRERLLRGLQEGHFERVGDKRTRNVDVRLIAATNRDLKQDVQRGRFREDLYFRLNVFPIHSVPLRERREDIPLLARHFLASERSDKGNMLRLSEGDVRKLMRYDWPGNVRELQNVIERATILAQNGRLRFDPPDSPGPAQLTAGSSHQMPEPRPAVLTAAELRNLERQNIAAALRACGGKIFGNDGAAAMLEMTPTTLASRIKALGIGAGP</sequence>
<evidence type="ECO:0000313" key="9">
    <source>
        <dbReference type="Proteomes" id="UP000782519"/>
    </source>
</evidence>
<dbReference type="InterPro" id="IPR058031">
    <property type="entry name" value="AAA_lid_NorR"/>
</dbReference>
<dbReference type="GO" id="GO:0003677">
    <property type="term" value="F:DNA binding"/>
    <property type="evidence" value="ECO:0007669"/>
    <property type="project" value="UniProtKB-KW"/>
</dbReference>
<feature type="compositionally biased region" description="Basic and acidic residues" evidence="6">
    <location>
        <begin position="1"/>
        <end position="12"/>
    </location>
</feature>
<protein>
    <submittedName>
        <fullName evidence="8">Sigma 54-interacting transcriptional regulator</fullName>
    </submittedName>
</protein>
<dbReference type="InterPro" id="IPR027417">
    <property type="entry name" value="P-loop_NTPase"/>
</dbReference>
<name>A0A933VVR7_RHOPL</name>
<evidence type="ECO:0000256" key="4">
    <source>
        <dbReference type="ARBA" id="ARBA00023125"/>
    </source>
</evidence>
<organism evidence="8 9">
    <name type="scientific">Rhodopseudomonas palustris</name>
    <dbReference type="NCBI Taxonomy" id="1076"/>
    <lineage>
        <taxon>Bacteria</taxon>
        <taxon>Pseudomonadati</taxon>
        <taxon>Pseudomonadota</taxon>
        <taxon>Alphaproteobacteria</taxon>
        <taxon>Hyphomicrobiales</taxon>
        <taxon>Nitrobacteraceae</taxon>
        <taxon>Rhodopseudomonas</taxon>
    </lineage>
</organism>
<feature type="region of interest" description="Disordered" evidence="6">
    <location>
        <begin position="1"/>
        <end position="45"/>
    </location>
</feature>
<dbReference type="Proteomes" id="UP000782519">
    <property type="component" value="Unassembled WGS sequence"/>
</dbReference>
<dbReference type="PROSITE" id="PS50045">
    <property type="entry name" value="SIGMA54_INTERACT_4"/>
    <property type="match status" value="1"/>
</dbReference>
<evidence type="ECO:0000256" key="5">
    <source>
        <dbReference type="ARBA" id="ARBA00023163"/>
    </source>
</evidence>
<accession>A0A933VVR7</accession>
<evidence type="ECO:0000256" key="6">
    <source>
        <dbReference type="SAM" id="MobiDB-lite"/>
    </source>
</evidence>
<dbReference type="Gene3D" id="1.10.8.60">
    <property type="match status" value="1"/>
</dbReference>
<keyword evidence="3" id="KW-0805">Transcription regulation</keyword>
<reference evidence="8" key="1">
    <citation type="submission" date="2020-07" db="EMBL/GenBank/DDBJ databases">
        <title>Huge and variable diversity of episymbiotic CPR bacteria and DPANN archaea in groundwater ecosystems.</title>
        <authorList>
            <person name="He C.Y."/>
            <person name="Keren R."/>
            <person name="Whittaker M."/>
            <person name="Farag I.F."/>
            <person name="Doudna J."/>
            <person name="Cate J.H.D."/>
            <person name="Banfield J.F."/>
        </authorList>
    </citation>
    <scope>NUCLEOTIDE SEQUENCE</scope>
    <source>
        <strain evidence="8">NC_groundwater_1818_Pr3_B-0.1um_66_35</strain>
    </source>
</reference>
<evidence type="ECO:0000256" key="3">
    <source>
        <dbReference type="ARBA" id="ARBA00023015"/>
    </source>
</evidence>
<evidence type="ECO:0000256" key="1">
    <source>
        <dbReference type="ARBA" id="ARBA00022741"/>
    </source>
</evidence>
<feature type="region of interest" description="Disordered" evidence="6">
    <location>
        <begin position="175"/>
        <end position="200"/>
    </location>
</feature>
<gene>
    <name evidence="8" type="ORF">HZA66_17590</name>
</gene>
<evidence type="ECO:0000259" key="7">
    <source>
        <dbReference type="PROSITE" id="PS50045"/>
    </source>
</evidence>
<dbReference type="Gene3D" id="1.10.10.60">
    <property type="entry name" value="Homeodomain-like"/>
    <property type="match status" value="1"/>
</dbReference>
<dbReference type="PROSITE" id="PS00688">
    <property type="entry name" value="SIGMA54_INTERACT_3"/>
    <property type="match status" value="1"/>
</dbReference>
<dbReference type="Pfam" id="PF25601">
    <property type="entry name" value="AAA_lid_14"/>
    <property type="match status" value="1"/>
</dbReference>
<dbReference type="PANTHER" id="PTHR32071">
    <property type="entry name" value="TRANSCRIPTIONAL REGULATORY PROTEIN"/>
    <property type="match status" value="1"/>
</dbReference>
<dbReference type="PANTHER" id="PTHR32071:SF117">
    <property type="entry name" value="PTS-DEPENDENT DIHYDROXYACETONE KINASE OPERON REGULATORY PROTEIN-RELATED"/>
    <property type="match status" value="1"/>
</dbReference>
<dbReference type="InterPro" id="IPR025944">
    <property type="entry name" value="Sigma_54_int_dom_CS"/>
</dbReference>
<dbReference type="SUPFAM" id="SSF52540">
    <property type="entry name" value="P-loop containing nucleoside triphosphate hydrolases"/>
    <property type="match status" value="1"/>
</dbReference>
<dbReference type="GO" id="GO:0005524">
    <property type="term" value="F:ATP binding"/>
    <property type="evidence" value="ECO:0007669"/>
    <property type="project" value="UniProtKB-KW"/>
</dbReference>
<dbReference type="InterPro" id="IPR002078">
    <property type="entry name" value="Sigma_54_int"/>
</dbReference>
<keyword evidence="1" id="KW-0547">Nucleotide-binding</keyword>
<dbReference type="AlphaFoldDB" id="A0A933VVR7"/>